<dbReference type="PRINTS" id="PR00379">
    <property type="entry name" value="INTEIN"/>
</dbReference>
<evidence type="ECO:0000256" key="3">
    <source>
        <dbReference type="ARBA" id="ARBA00022475"/>
    </source>
</evidence>
<evidence type="ECO:0000256" key="12">
    <source>
        <dbReference type="ARBA" id="ARBA00023310"/>
    </source>
</evidence>
<evidence type="ECO:0000256" key="5">
    <source>
        <dbReference type="ARBA" id="ARBA00022781"/>
    </source>
</evidence>
<keyword evidence="10 13" id="KW-0406">Ion transport</keyword>
<comment type="similarity">
    <text evidence="1 13">Belongs to the ATPase alpha/beta chains family.</text>
</comment>
<dbReference type="GO" id="GO:0042777">
    <property type="term" value="P:proton motive force-driven plasma membrane ATP synthesis"/>
    <property type="evidence" value="ECO:0007669"/>
    <property type="project" value="UniProtKB-UniRule"/>
</dbReference>
<dbReference type="GO" id="GO:0004519">
    <property type="term" value="F:endonuclease activity"/>
    <property type="evidence" value="ECO:0007669"/>
    <property type="project" value="InterPro"/>
</dbReference>
<protein>
    <recommendedName>
        <fullName evidence="13">A-type ATP synthase subunit A</fullName>
        <ecNumber evidence="13">7.1.2.2</ecNumber>
    </recommendedName>
</protein>
<dbReference type="Proteomes" id="UP000662973">
    <property type="component" value="Chromosome"/>
</dbReference>
<evidence type="ECO:0000256" key="7">
    <source>
        <dbReference type="ARBA" id="ARBA00022840"/>
    </source>
</evidence>
<accession>A0A897NGE7</accession>
<dbReference type="InterPro" id="IPR023366">
    <property type="entry name" value="ATP_synth_asu-like_sf"/>
</dbReference>
<dbReference type="SUPFAM" id="SSF55608">
    <property type="entry name" value="Homing endonucleases"/>
    <property type="match status" value="1"/>
</dbReference>
<dbReference type="PROSITE" id="PS50817">
    <property type="entry name" value="INTEIN_N_TER"/>
    <property type="match status" value="1"/>
</dbReference>
<dbReference type="Pfam" id="PF16886">
    <property type="entry name" value="ATP-synt_ab_Xtn"/>
    <property type="match status" value="1"/>
</dbReference>
<dbReference type="InterPro" id="IPR006141">
    <property type="entry name" value="Intein_N"/>
</dbReference>
<dbReference type="Pfam" id="PF22919">
    <property type="entry name" value="ATP-synt_VA_C"/>
    <property type="match status" value="1"/>
</dbReference>
<keyword evidence="3 13" id="KW-1003">Cell membrane</keyword>
<dbReference type="Gene3D" id="1.10.1140.10">
    <property type="entry name" value="Bovine Mitochondrial F1-atpase, Atp Synthase Beta Chain, Chain D, domain 3"/>
    <property type="match status" value="1"/>
</dbReference>
<dbReference type="GO" id="GO:0046933">
    <property type="term" value="F:proton-transporting ATP synthase activity, rotational mechanism"/>
    <property type="evidence" value="ECO:0007669"/>
    <property type="project" value="UniProtKB-UniRule"/>
</dbReference>
<evidence type="ECO:0000259" key="14">
    <source>
        <dbReference type="PROSITE" id="PS50206"/>
    </source>
</evidence>
<dbReference type="EMBL" id="CP064788">
    <property type="protein sequence ID" value="QSG09969.1"/>
    <property type="molecule type" value="Genomic_DNA"/>
</dbReference>
<keyword evidence="17" id="KW-1185">Reference proteome</keyword>
<dbReference type="InterPro" id="IPR036844">
    <property type="entry name" value="Hint_dom_sf"/>
</dbReference>
<dbReference type="Pfam" id="PF14528">
    <property type="entry name" value="LAGLIDADG_3"/>
    <property type="match status" value="1"/>
</dbReference>
<dbReference type="NCBIfam" id="NF003220">
    <property type="entry name" value="PRK04192.1"/>
    <property type="match status" value="1"/>
</dbReference>
<dbReference type="Gene3D" id="2.40.50.100">
    <property type="match status" value="1"/>
</dbReference>
<keyword evidence="12 13" id="KW-0066">ATP synthesis</keyword>
<keyword evidence="7 13" id="KW-0067">ATP-binding</keyword>
<keyword evidence="6" id="KW-0068">Autocatalytic cleavage</keyword>
<dbReference type="Pfam" id="PF02874">
    <property type="entry name" value="ATP-synt_ab_N"/>
    <property type="match status" value="1"/>
</dbReference>
<sequence>MSQAQESDVREDGVIESVSGPVVTADLDARMNDVVYVGHEGLMGEVIEIEGDVTTIQVYEETSGVSSGEPVETTGQPLTVDLGPGMLDSIYDGVQRPLRVLEEKMNSAFLDRGVDAPGIDMETVWEFTPEVEEGDEVEPGDIVGIVPETRTIDHKVMVPPDYEGGEVVKAKSGNFTVEEPVVELANGEEITMHQEWPVRQKRPADEKQTPTEPLVSGQRILDGLFPIAKGGTAAIPGPFGSGKCVTPETPVTLADGETLPIEELFDRLTGDVPETGEVVREADAEILTFDEQAGAVRPGEISHVYRGSTDRIVRVETASGRELEVTPAHKLFRMGAGLEIEETPAAELSVGDSLVMPRQLPIDGEEVSLDPYELLPDARAVDEHVLERFRELVEKTDTPKTDLADAAGVSDDAFINYTLGRTRPTLSVIDAVCSAVGAERPTVEHVKPGSNGKPVSLPTVVDERFAELLGLVLSDGSLTEKTVRFHNSDERLRDRFAELADRLFGVDVAETVHNTVETAEVRSAVVSRLLVSLGVPETDKSITATVPDAVERGTDAIAAAFLRGYYLGDGSFSGSTMEIGTSSDSMVAGLARLLTRLGVRYRARERDRSHRIVVTGADELATFHGAIAGFEHPKIDAVGEYARTTTANTNLDTVPVDPTTMAQIAEAARYADFAEAGVEPTNYTNLGQAPSRDAWDDIASVLADGGAALADRASSIADALDDVFFDPIVDIEVIEGEQTVYDVTVPGTQNFVGGHVPSVLHNTVTQHQLAKWADADIVVYVGCGERGNEMTEVIEDFPELEDPTTGNPLMDRTTLIANTSNMPVAARESSVYTGITIAEYFRDMGYNVALMADSTSRWAEAMREISSRLEEMPGEEGYPAYLAARLAEFYERAGYFENINGTEGSISVIGAVSPPGGDFSEPVTQNTLRIVKTFWALDADLAERRHFPAINWDESYSLYRDQLDPWFEENVESDWSEQRQWAIDTLDEESELQEIVQLVGKDALPDDQQLTLEVARYLREAWLQQNAFHDVDTYCEPEKTYRILESIKTFNDEAFDALDAGVPVEEITDIESLPRLNRIGVQEDYNEFVDELEDDIASELREMY</sequence>
<dbReference type="NCBIfam" id="TIGR01443">
    <property type="entry name" value="intein_Cterm"/>
    <property type="match status" value="1"/>
</dbReference>
<dbReference type="AlphaFoldDB" id="A0A897NGE7"/>
<dbReference type="PANTHER" id="PTHR43607">
    <property type="entry name" value="V-TYPE PROTON ATPASE CATALYTIC SUBUNIT A"/>
    <property type="match status" value="1"/>
</dbReference>
<dbReference type="InterPro" id="IPR020003">
    <property type="entry name" value="ATPase_a/bsu_AS"/>
</dbReference>
<evidence type="ECO:0000256" key="8">
    <source>
        <dbReference type="ARBA" id="ARBA00022967"/>
    </source>
</evidence>
<feature type="domain" description="DOD-type homing endonuclease" evidence="15">
    <location>
        <begin position="468"/>
        <end position="599"/>
    </location>
</feature>
<comment type="catalytic activity">
    <reaction evidence="13">
        <text>ATP + H2O + 4 H(+)(in) = ADP + phosphate + 5 H(+)(out)</text>
        <dbReference type="Rhea" id="RHEA:57720"/>
        <dbReference type="ChEBI" id="CHEBI:15377"/>
        <dbReference type="ChEBI" id="CHEBI:15378"/>
        <dbReference type="ChEBI" id="CHEBI:30616"/>
        <dbReference type="ChEBI" id="CHEBI:43474"/>
        <dbReference type="ChEBI" id="CHEBI:456216"/>
        <dbReference type="EC" id="7.1.2.2"/>
    </reaction>
</comment>
<dbReference type="Gene3D" id="2.40.30.20">
    <property type="match status" value="1"/>
</dbReference>
<dbReference type="HAMAP" id="MF_00309">
    <property type="entry name" value="ATP_synth_A_arch"/>
    <property type="match status" value="1"/>
</dbReference>
<comment type="subcellular location">
    <subcellularLocation>
        <location evidence="13">Cell membrane</location>
        <topology evidence="13">Peripheral membrane protein</topology>
    </subcellularLocation>
</comment>
<evidence type="ECO:0000313" key="16">
    <source>
        <dbReference type="EMBL" id="QSG09969.1"/>
    </source>
</evidence>
<dbReference type="KEGG" id="hds:HSR122_2593"/>
<dbReference type="InterPro" id="IPR022878">
    <property type="entry name" value="V-ATPase_asu"/>
</dbReference>
<dbReference type="CDD" id="cd18119">
    <property type="entry name" value="ATP-synt_V_A-type_alpha_N"/>
    <property type="match status" value="1"/>
</dbReference>
<dbReference type="Gene3D" id="2.170.16.10">
    <property type="entry name" value="Hedgehog/Intein (Hint) domain"/>
    <property type="match status" value="1"/>
</dbReference>
<dbReference type="InterPro" id="IPR006142">
    <property type="entry name" value="INTEIN"/>
</dbReference>
<dbReference type="CDD" id="cd18111">
    <property type="entry name" value="ATP-synt_V_A-type_alpha_C"/>
    <property type="match status" value="1"/>
</dbReference>
<evidence type="ECO:0000259" key="15">
    <source>
        <dbReference type="PROSITE" id="PS50819"/>
    </source>
</evidence>
<dbReference type="PROSITE" id="PS50206">
    <property type="entry name" value="RHODANESE_3"/>
    <property type="match status" value="1"/>
</dbReference>
<evidence type="ECO:0000313" key="17">
    <source>
        <dbReference type="Proteomes" id="UP000662973"/>
    </source>
</evidence>
<proteinExistence type="inferred from homology"/>
<keyword evidence="2 13" id="KW-0813">Transport</keyword>
<dbReference type="InterPro" id="IPR055190">
    <property type="entry name" value="ATP-synt_VA_C"/>
</dbReference>
<evidence type="ECO:0000256" key="4">
    <source>
        <dbReference type="ARBA" id="ARBA00022741"/>
    </source>
</evidence>
<dbReference type="GO" id="GO:0046961">
    <property type="term" value="F:proton-transporting ATPase activity, rotational mechanism"/>
    <property type="evidence" value="ECO:0007669"/>
    <property type="project" value="InterPro"/>
</dbReference>
<evidence type="ECO:0000256" key="13">
    <source>
        <dbReference type="HAMAP-Rule" id="MF_00309"/>
    </source>
</evidence>
<comment type="subunit">
    <text evidence="13">Has multiple subunits with at least A(3), B(3), C, D, E, F, H, I and proteolipid K(x).</text>
</comment>
<dbReference type="PROSITE" id="PS50818">
    <property type="entry name" value="INTEIN_C_TER"/>
    <property type="match status" value="1"/>
</dbReference>
<dbReference type="EC" id="7.1.2.2" evidence="13"/>
<organism evidence="16 17">
    <name type="scientific">Halapricum desulfuricans</name>
    <dbReference type="NCBI Taxonomy" id="2841257"/>
    <lineage>
        <taxon>Archaea</taxon>
        <taxon>Methanobacteriati</taxon>
        <taxon>Methanobacteriota</taxon>
        <taxon>Stenosarchaea group</taxon>
        <taxon>Halobacteria</taxon>
        <taxon>Halobacteriales</taxon>
        <taxon>Haloarculaceae</taxon>
        <taxon>Halapricum</taxon>
    </lineage>
</organism>
<dbReference type="InterPro" id="IPR000194">
    <property type="entry name" value="ATPase_F1/V1/A1_a/bsu_nucl-bd"/>
</dbReference>
<dbReference type="InterPro" id="IPR004100">
    <property type="entry name" value="ATPase_F1/V1/A1_a/bsu_N"/>
</dbReference>
<evidence type="ECO:0000256" key="1">
    <source>
        <dbReference type="ARBA" id="ARBA00008936"/>
    </source>
</evidence>
<feature type="domain" description="Rhodanese" evidence="14">
    <location>
        <begin position="838"/>
        <end position="867"/>
    </location>
</feature>
<dbReference type="SUPFAM" id="SSF51294">
    <property type="entry name" value="Hedgehog/intein (Hint) domain"/>
    <property type="match status" value="1"/>
</dbReference>
<evidence type="ECO:0000256" key="10">
    <source>
        <dbReference type="ARBA" id="ARBA00023065"/>
    </source>
</evidence>
<dbReference type="InterPro" id="IPR004860">
    <property type="entry name" value="LAGLIDADG_dom"/>
</dbReference>
<dbReference type="InterPro" id="IPR036121">
    <property type="entry name" value="ATPase_F1/V1/A1_a/bsu_N_sf"/>
</dbReference>
<evidence type="ECO:0000256" key="9">
    <source>
        <dbReference type="ARBA" id="ARBA00023000"/>
    </source>
</evidence>
<dbReference type="InterPro" id="IPR030934">
    <property type="entry name" value="Intein_C"/>
</dbReference>
<dbReference type="CDD" id="cd01134">
    <property type="entry name" value="V_A-ATPase_A"/>
    <property type="match status" value="1"/>
</dbReference>
<dbReference type="SMART" id="SM00306">
    <property type="entry name" value="HintN"/>
    <property type="match status" value="1"/>
</dbReference>
<keyword evidence="9" id="KW-0651">Protein splicing</keyword>
<name>A0A897NGE7_9EURY</name>
<dbReference type="NCBIfam" id="TIGR01445">
    <property type="entry name" value="intein_Nterm"/>
    <property type="match status" value="1"/>
</dbReference>
<evidence type="ECO:0000256" key="11">
    <source>
        <dbReference type="ARBA" id="ARBA00023136"/>
    </source>
</evidence>
<dbReference type="PANTHER" id="PTHR43607:SF1">
    <property type="entry name" value="H(+)-TRANSPORTING TWO-SECTOR ATPASE"/>
    <property type="match status" value="1"/>
</dbReference>
<comment type="function">
    <text evidence="13">Component of the A-type ATP synthase that produces ATP from ADP in the presence of a proton gradient across the membrane. The A chain is the catalytic subunit.</text>
</comment>
<dbReference type="SUPFAM" id="SSF50615">
    <property type="entry name" value="N-terminal domain of alpha and beta subunits of F1 ATP synthase"/>
    <property type="match status" value="1"/>
</dbReference>
<dbReference type="SMART" id="SM00305">
    <property type="entry name" value="HintC"/>
    <property type="match status" value="1"/>
</dbReference>
<keyword evidence="11 13" id="KW-0472">Membrane</keyword>
<keyword evidence="8 13" id="KW-1278">Translocase</keyword>
<evidence type="ECO:0000256" key="6">
    <source>
        <dbReference type="ARBA" id="ARBA00022813"/>
    </source>
</evidence>
<dbReference type="InterPro" id="IPR001763">
    <property type="entry name" value="Rhodanese-like_dom"/>
</dbReference>
<dbReference type="InterPro" id="IPR031686">
    <property type="entry name" value="ATP-synth_a_Xtn"/>
</dbReference>
<dbReference type="GO" id="GO:0016539">
    <property type="term" value="P:intein-mediated protein splicing"/>
    <property type="evidence" value="ECO:0007669"/>
    <property type="project" value="InterPro"/>
</dbReference>
<dbReference type="CDD" id="cd00081">
    <property type="entry name" value="Hint"/>
    <property type="match status" value="1"/>
</dbReference>
<dbReference type="Pfam" id="PF00006">
    <property type="entry name" value="ATP-synt_ab"/>
    <property type="match status" value="1"/>
</dbReference>
<keyword evidence="4 13" id="KW-0547">Nucleotide-binding</keyword>
<dbReference type="GO" id="GO:0005886">
    <property type="term" value="C:plasma membrane"/>
    <property type="evidence" value="ECO:0007669"/>
    <property type="project" value="UniProtKB-SubCell"/>
</dbReference>
<dbReference type="InterPro" id="IPR027434">
    <property type="entry name" value="Homing_endonucl"/>
</dbReference>
<dbReference type="PROSITE" id="PS00152">
    <property type="entry name" value="ATPASE_ALPHA_BETA"/>
    <property type="match status" value="1"/>
</dbReference>
<gene>
    <name evidence="13 16" type="primary">atpA</name>
    <name evidence="16" type="ORF">HSR122_2593</name>
</gene>
<dbReference type="SUPFAM" id="SSF47917">
    <property type="entry name" value="C-terminal domain of alpha and beta subunits of F1 ATP synthase"/>
    <property type="match status" value="1"/>
</dbReference>
<comment type="caution">
    <text evidence="13">Lacks conserved residue(s) required for the propagation of feature annotation.</text>
</comment>
<dbReference type="SUPFAM" id="SSF52540">
    <property type="entry name" value="P-loop containing nucleoside triphosphate hydrolases"/>
    <property type="match status" value="2"/>
</dbReference>
<dbReference type="GO" id="GO:0005524">
    <property type="term" value="F:ATP binding"/>
    <property type="evidence" value="ECO:0007669"/>
    <property type="project" value="UniProtKB-UniRule"/>
</dbReference>
<dbReference type="Gene3D" id="3.10.28.10">
    <property type="entry name" value="Homing endonucleases"/>
    <property type="match status" value="1"/>
</dbReference>
<dbReference type="InterPro" id="IPR027417">
    <property type="entry name" value="P-loop_NTPase"/>
</dbReference>
<reference evidence="16 17" key="1">
    <citation type="submission" date="2020-11" db="EMBL/GenBank/DDBJ databases">
        <title>Carbohydrate-dependent, anaerobic sulfur respiration: A novel catabolism in halophilic archaea.</title>
        <authorList>
            <person name="Sorokin D.Y."/>
            <person name="Messina E."/>
            <person name="Smedile F."/>
            <person name="La Cono V."/>
            <person name="Hallsworth J.E."/>
            <person name="Yakimov M.M."/>
        </authorList>
    </citation>
    <scope>NUCLEOTIDE SEQUENCE [LARGE SCALE GENOMIC DNA]</scope>
    <source>
        <strain evidence="16 17">HSR12-2</strain>
    </source>
</reference>
<dbReference type="InterPro" id="IPR003587">
    <property type="entry name" value="Hint_dom_N"/>
</dbReference>
<dbReference type="InterPro" id="IPR024034">
    <property type="entry name" value="ATPase_F1/V1_b/a_C"/>
</dbReference>
<dbReference type="Gene3D" id="3.40.50.300">
    <property type="entry name" value="P-loop containing nucleotide triphosphate hydrolases"/>
    <property type="match status" value="2"/>
</dbReference>
<evidence type="ECO:0000256" key="2">
    <source>
        <dbReference type="ARBA" id="ARBA00022448"/>
    </source>
</evidence>
<dbReference type="InterPro" id="IPR003586">
    <property type="entry name" value="Hint_dom_C"/>
</dbReference>
<dbReference type="PROSITE" id="PS50819">
    <property type="entry name" value="INTEIN_ENDONUCLEASE"/>
    <property type="match status" value="1"/>
</dbReference>
<keyword evidence="5 13" id="KW-0375">Hydrogen ion transport</keyword>
<dbReference type="InterPro" id="IPR004042">
    <property type="entry name" value="Intein_endonuc_central"/>
</dbReference>